<evidence type="ECO:0000259" key="1">
    <source>
        <dbReference type="PROSITE" id="PS51186"/>
    </source>
</evidence>
<feature type="domain" description="N-acetyltransferase" evidence="1">
    <location>
        <begin position="3"/>
        <end position="185"/>
    </location>
</feature>
<dbReference type="Pfam" id="PF00583">
    <property type="entry name" value="Acetyltransf_1"/>
    <property type="match status" value="1"/>
</dbReference>
<proteinExistence type="predicted"/>
<sequence>MALSFRLATPADALHLTSLINTSFRNDPTTDVFLSPSHEGIDVTSLPEMEAIISDPSKTTILATVPNPSDAAEKMVGHCSVRLLDDKNKPSMAWFGMLAVDISSQGQGVGSQLLKYAEWYARTELKATRMEFDVVWTRKGLIDWYKSMGYSETGETRAFPYDRHAGWESVLRGDLGFLLMEKELV</sequence>
<accession>A0AAN7H823</accession>
<protein>
    <submittedName>
        <fullName evidence="2">Acyl-CoA N-acyltransferase</fullName>
    </submittedName>
</protein>
<dbReference type="GO" id="GO:0016747">
    <property type="term" value="F:acyltransferase activity, transferring groups other than amino-acyl groups"/>
    <property type="evidence" value="ECO:0007669"/>
    <property type="project" value="InterPro"/>
</dbReference>
<dbReference type="SUPFAM" id="SSF55729">
    <property type="entry name" value="Acyl-CoA N-acyltransferases (Nat)"/>
    <property type="match status" value="1"/>
</dbReference>
<dbReference type="Proteomes" id="UP001301958">
    <property type="component" value="Unassembled WGS sequence"/>
</dbReference>
<dbReference type="InterPro" id="IPR000182">
    <property type="entry name" value="GNAT_dom"/>
</dbReference>
<evidence type="ECO:0000313" key="3">
    <source>
        <dbReference type="Proteomes" id="UP001301958"/>
    </source>
</evidence>
<dbReference type="PROSITE" id="PS51186">
    <property type="entry name" value="GNAT"/>
    <property type="match status" value="1"/>
</dbReference>
<dbReference type="CDD" id="cd04301">
    <property type="entry name" value="NAT_SF"/>
    <property type="match status" value="1"/>
</dbReference>
<dbReference type="EMBL" id="MU865290">
    <property type="protein sequence ID" value="KAK4231844.1"/>
    <property type="molecule type" value="Genomic_DNA"/>
</dbReference>
<dbReference type="AlphaFoldDB" id="A0AAN7H823"/>
<name>A0AAN7H823_9PEZI</name>
<organism evidence="2 3">
    <name type="scientific">Podospora fimiseda</name>
    <dbReference type="NCBI Taxonomy" id="252190"/>
    <lineage>
        <taxon>Eukaryota</taxon>
        <taxon>Fungi</taxon>
        <taxon>Dikarya</taxon>
        <taxon>Ascomycota</taxon>
        <taxon>Pezizomycotina</taxon>
        <taxon>Sordariomycetes</taxon>
        <taxon>Sordariomycetidae</taxon>
        <taxon>Sordariales</taxon>
        <taxon>Podosporaceae</taxon>
        <taxon>Podospora</taxon>
    </lineage>
</organism>
<keyword evidence="3" id="KW-1185">Reference proteome</keyword>
<reference evidence="2" key="1">
    <citation type="journal article" date="2023" name="Mol. Phylogenet. Evol.">
        <title>Genome-scale phylogeny and comparative genomics of the fungal order Sordariales.</title>
        <authorList>
            <person name="Hensen N."/>
            <person name="Bonometti L."/>
            <person name="Westerberg I."/>
            <person name="Brannstrom I.O."/>
            <person name="Guillou S."/>
            <person name="Cros-Aarteil S."/>
            <person name="Calhoun S."/>
            <person name="Haridas S."/>
            <person name="Kuo A."/>
            <person name="Mondo S."/>
            <person name="Pangilinan J."/>
            <person name="Riley R."/>
            <person name="LaButti K."/>
            <person name="Andreopoulos B."/>
            <person name="Lipzen A."/>
            <person name="Chen C."/>
            <person name="Yan M."/>
            <person name="Daum C."/>
            <person name="Ng V."/>
            <person name="Clum A."/>
            <person name="Steindorff A."/>
            <person name="Ohm R.A."/>
            <person name="Martin F."/>
            <person name="Silar P."/>
            <person name="Natvig D.O."/>
            <person name="Lalanne C."/>
            <person name="Gautier V."/>
            <person name="Ament-Velasquez S.L."/>
            <person name="Kruys A."/>
            <person name="Hutchinson M.I."/>
            <person name="Powell A.J."/>
            <person name="Barry K."/>
            <person name="Miller A.N."/>
            <person name="Grigoriev I.V."/>
            <person name="Debuchy R."/>
            <person name="Gladieux P."/>
            <person name="Hiltunen Thoren M."/>
            <person name="Johannesson H."/>
        </authorList>
    </citation>
    <scope>NUCLEOTIDE SEQUENCE</scope>
    <source>
        <strain evidence="2">CBS 990.96</strain>
    </source>
</reference>
<dbReference type="InterPro" id="IPR016181">
    <property type="entry name" value="Acyl_CoA_acyltransferase"/>
</dbReference>
<gene>
    <name evidence="2" type="ORF">QBC38DRAFT_464719</name>
</gene>
<dbReference type="Gene3D" id="3.40.630.30">
    <property type="match status" value="1"/>
</dbReference>
<comment type="caution">
    <text evidence="2">The sequence shown here is derived from an EMBL/GenBank/DDBJ whole genome shotgun (WGS) entry which is preliminary data.</text>
</comment>
<reference evidence="2" key="2">
    <citation type="submission" date="2023-05" db="EMBL/GenBank/DDBJ databases">
        <authorList>
            <consortium name="Lawrence Berkeley National Laboratory"/>
            <person name="Steindorff A."/>
            <person name="Hensen N."/>
            <person name="Bonometti L."/>
            <person name="Westerberg I."/>
            <person name="Brannstrom I.O."/>
            <person name="Guillou S."/>
            <person name="Cros-Aarteil S."/>
            <person name="Calhoun S."/>
            <person name="Haridas S."/>
            <person name="Kuo A."/>
            <person name="Mondo S."/>
            <person name="Pangilinan J."/>
            <person name="Riley R."/>
            <person name="Labutti K."/>
            <person name="Andreopoulos B."/>
            <person name="Lipzen A."/>
            <person name="Chen C."/>
            <person name="Yanf M."/>
            <person name="Daum C."/>
            <person name="Ng V."/>
            <person name="Clum A."/>
            <person name="Ohm R."/>
            <person name="Martin F."/>
            <person name="Silar P."/>
            <person name="Natvig D."/>
            <person name="Lalanne C."/>
            <person name="Gautier V."/>
            <person name="Ament-Velasquez S.L."/>
            <person name="Kruys A."/>
            <person name="Hutchinson M.I."/>
            <person name="Powell A.J."/>
            <person name="Barry K."/>
            <person name="Miller A.N."/>
            <person name="Grigoriev I.V."/>
            <person name="Debuchy R."/>
            <person name="Gladieux P."/>
            <person name="Thoren M.H."/>
            <person name="Johannesson H."/>
        </authorList>
    </citation>
    <scope>NUCLEOTIDE SEQUENCE</scope>
    <source>
        <strain evidence="2">CBS 990.96</strain>
    </source>
</reference>
<evidence type="ECO:0000313" key="2">
    <source>
        <dbReference type="EMBL" id="KAK4231844.1"/>
    </source>
</evidence>